<dbReference type="GO" id="GO:0030001">
    <property type="term" value="P:metal ion transport"/>
    <property type="evidence" value="ECO:0007669"/>
    <property type="project" value="InterPro"/>
</dbReference>
<feature type="chain" id="PRO_5039215677" evidence="5">
    <location>
        <begin position="22"/>
        <end position="330"/>
    </location>
</feature>
<keyword evidence="2" id="KW-0813">Transport</keyword>
<evidence type="ECO:0000256" key="5">
    <source>
        <dbReference type="SAM" id="SignalP"/>
    </source>
</evidence>
<evidence type="ECO:0000313" key="6">
    <source>
        <dbReference type="EMBL" id="HIZ48554.1"/>
    </source>
</evidence>
<comment type="caution">
    <text evidence="6">The sequence shown here is derived from an EMBL/GenBank/DDBJ whole genome shotgun (WGS) entry which is preliminary data.</text>
</comment>
<sequence>MQKTAAVLLSAALLAGCAAPAQTTQTAPAADGKLRIVTTIFPVYDWTRQVLGEAADSVELTMLQGNGTDLHSYQPSAQDVATIAGCDLFVYVGGESDGWVADALQEAANPDRKVLPLMELLGSRVYEEETVEGMEAEEDHEDHDHEEPETDEHIWTSLRNAAELSSAIADALGELDPSHAGLYTANAAAYGEKLQTLDDAYAATVAEAPVKTLLFGDRFPFRYLVEDYGLTYYAAFPGCSAETEASFETVAFLAGKVSELDLPAVLTIEGSDQKIAATILQNSGGDRPILTLDAMQAVTAQQAAEGTTYLSVMEQNLTALRQALGLQEAA</sequence>
<proteinExistence type="inferred from homology"/>
<evidence type="ECO:0000313" key="7">
    <source>
        <dbReference type="Proteomes" id="UP000824031"/>
    </source>
</evidence>
<comment type="similarity">
    <text evidence="1">Belongs to the bacterial solute-binding protein 9 family.</text>
</comment>
<evidence type="ECO:0000256" key="2">
    <source>
        <dbReference type="ARBA" id="ARBA00022448"/>
    </source>
</evidence>
<reference evidence="6" key="2">
    <citation type="submission" date="2021-04" db="EMBL/GenBank/DDBJ databases">
        <authorList>
            <person name="Gilroy R."/>
        </authorList>
    </citation>
    <scope>NUCLEOTIDE SEQUENCE</scope>
    <source>
        <strain evidence="6">3436</strain>
    </source>
</reference>
<evidence type="ECO:0000256" key="3">
    <source>
        <dbReference type="ARBA" id="ARBA00022729"/>
    </source>
</evidence>
<dbReference type="Pfam" id="PF01297">
    <property type="entry name" value="ZnuA"/>
    <property type="match status" value="1"/>
</dbReference>
<dbReference type="GO" id="GO:0046872">
    <property type="term" value="F:metal ion binding"/>
    <property type="evidence" value="ECO:0007669"/>
    <property type="project" value="InterPro"/>
</dbReference>
<dbReference type="AlphaFoldDB" id="A0A9D2F2Z0"/>
<gene>
    <name evidence="6" type="ORF">H9810_07555</name>
</gene>
<evidence type="ECO:0000256" key="4">
    <source>
        <dbReference type="SAM" id="MobiDB-lite"/>
    </source>
</evidence>
<dbReference type="EMBL" id="DXBO01000114">
    <property type="protein sequence ID" value="HIZ48554.1"/>
    <property type="molecule type" value="Genomic_DNA"/>
</dbReference>
<feature type="region of interest" description="Disordered" evidence="4">
    <location>
        <begin position="131"/>
        <end position="152"/>
    </location>
</feature>
<keyword evidence="3 5" id="KW-0732">Signal</keyword>
<feature type="compositionally biased region" description="Acidic residues" evidence="4">
    <location>
        <begin position="131"/>
        <end position="141"/>
    </location>
</feature>
<accession>A0A9D2F2Z0</accession>
<dbReference type="PANTHER" id="PTHR42953">
    <property type="entry name" value="HIGH-AFFINITY ZINC UPTAKE SYSTEM PROTEIN ZNUA-RELATED"/>
    <property type="match status" value="1"/>
</dbReference>
<dbReference type="Proteomes" id="UP000824031">
    <property type="component" value="Unassembled WGS sequence"/>
</dbReference>
<feature type="compositionally biased region" description="Basic and acidic residues" evidence="4">
    <location>
        <begin position="142"/>
        <end position="152"/>
    </location>
</feature>
<dbReference type="PANTHER" id="PTHR42953:SF3">
    <property type="entry name" value="HIGH-AFFINITY ZINC UPTAKE SYSTEM PROTEIN ZNUA"/>
    <property type="match status" value="1"/>
</dbReference>
<organism evidence="6 7">
    <name type="scientific">Candidatus Gemmiger excrementavium</name>
    <dbReference type="NCBI Taxonomy" id="2838608"/>
    <lineage>
        <taxon>Bacteria</taxon>
        <taxon>Bacillati</taxon>
        <taxon>Bacillota</taxon>
        <taxon>Clostridia</taxon>
        <taxon>Eubacteriales</taxon>
        <taxon>Gemmiger</taxon>
    </lineage>
</organism>
<reference evidence="6" key="1">
    <citation type="journal article" date="2021" name="PeerJ">
        <title>Extensive microbial diversity within the chicken gut microbiome revealed by metagenomics and culture.</title>
        <authorList>
            <person name="Gilroy R."/>
            <person name="Ravi A."/>
            <person name="Getino M."/>
            <person name="Pursley I."/>
            <person name="Horton D.L."/>
            <person name="Alikhan N.F."/>
            <person name="Baker D."/>
            <person name="Gharbi K."/>
            <person name="Hall N."/>
            <person name="Watson M."/>
            <person name="Adriaenssens E.M."/>
            <person name="Foster-Nyarko E."/>
            <person name="Jarju S."/>
            <person name="Secka A."/>
            <person name="Antonio M."/>
            <person name="Oren A."/>
            <person name="Chaudhuri R.R."/>
            <person name="La Ragione R."/>
            <person name="Hildebrand F."/>
            <person name="Pallen M.J."/>
        </authorList>
    </citation>
    <scope>NUCLEOTIDE SEQUENCE</scope>
    <source>
        <strain evidence="6">3436</strain>
    </source>
</reference>
<dbReference type="Gene3D" id="3.40.50.1980">
    <property type="entry name" value="Nitrogenase molybdenum iron protein domain"/>
    <property type="match status" value="2"/>
</dbReference>
<feature type="signal peptide" evidence="5">
    <location>
        <begin position="1"/>
        <end position="21"/>
    </location>
</feature>
<protein>
    <submittedName>
        <fullName evidence="6">Metal ABC transporter substrate-binding protein</fullName>
    </submittedName>
</protein>
<dbReference type="InterPro" id="IPR050492">
    <property type="entry name" value="Bact_metal-bind_prot9"/>
</dbReference>
<dbReference type="PROSITE" id="PS51257">
    <property type="entry name" value="PROKAR_LIPOPROTEIN"/>
    <property type="match status" value="1"/>
</dbReference>
<dbReference type="SUPFAM" id="SSF53807">
    <property type="entry name" value="Helical backbone' metal receptor"/>
    <property type="match status" value="1"/>
</dbReference>
<evidence type="ECO:0000256" key="1">
    <source>
        <dbReference type="ARBA" id="ARBA00011028"/>
    </source>
</evidence>
<name>A0A9D2F2Z0_9FIRM</name>
<dbReference type="InterPro" id="IPR006127">
    <property type="entry name" value="ZnuA-like"/>
</dbReference>